<comment type="caution">
    <text evidence="3">The sequence shown here is derived from an EMBL/GenBank/DDBJ whole genome shotgun (WGS) entry which is preliminary data.</text>
</comment>
<keyword evidence="2" id="KW-0732">Signal</keyword>
<feature type="signal peptide" evidence="2">
    <location>
        <begin position="1"/>
        <end position="20"/>
    </location>
</feature>
<feature type="compositionally biased region" description="Gly residues" evidence="1">
    <location>
        <begin position="76"/>
        <end position="85"/>
    </location>
</feature>
<dbReference type="OrthoDB" id="5704257at2"/>
<evidence type="ECO:0000313" key="3">
    <source>
        <dbReference type="EMBL" id="TWH64812.1"/>
    </source>
</evidence>
<evidence type="ECO:0000256" key="2">
    <source>
        <dbReference type="SAM" id="SignalP"/>
    </source>
</evidence>
<keyword evidence="4" id="KW-1185">Reference proteome</keyword>
<feature type="region of interest" description="Disordered" evidence="1">
    <location>
        <begin position="23"/>
        <end position="140"/>
    </location>
</feature>
<dbReference type="Proteomes" id="UP000319627">
    <property type="component" value="Unassembled WGS sequence"/>
</dbReference>
<accession>A0A562I1I8</accession>
<sequence>MLKPIHFALLATLVAPLAMAAEDKDGARPDGPPPAAFEACAGKKAGDKASMSGPEGRSFSGVCRDVKGKLALTPEGGRGGEGRGPGPEAFKACEGKSAGDTASITGPEGRSFSGTCRERDGKLALMPDRKPKGEHEHKED</sequence>
<organism evidence="3 4">
    <name type="scientific">Azomonas agilis</name>
    <dbReference type="NCBI Taxonomy" id="116849"/>
    <lineage>
        <taxon>Bacteria</taxon>
        <taxon>Pseudomonadati</taxon>
        <taxon>Pseudomonadota</taxon>
        <taxon>Gammaproteobacteria</taxon>
        <taxon>Pseudomonadales</taxon>
        <taxon>Pseudomonadaceae</taxon>
        <taxon>Azomonas</taxon>
    </lineage>
</organism>
<protein>
    <submittedName>
        <fullName evidence="3">Uncharacterized protein</fullName>
    </submittedName>
</protein>
<reference evidence="3 4" key="1">
    <citation type="submission" date="2019-07" db="EMBL/GenBank/DDBJ databases">
        <title>Genomic Encyclopedia of Type Strains, Phase I: the one thousand microbial genomes (KMG-I) project.</title>
        <authorList>
            <person name="Kyrpides N."/>
        </authorList>
    </citation>
    <scope>NUCLEOTIDE SEQUENCE [LARGE SCALE GENOMIC DNA]</scope>
    <source>
        <strain evidence="3 4">DSM 375</strain>
    </source>
</reference>
<dbReference type="EMBL" id="VLKG01000007">
    <property type="protein sequence ID" value="TWH64812.1"/>
    <property type="molecule type" value="Genomic_DNA"/>
</dbReference>
<feature type="compositionally biased region" description="Basic and acidic residues" evidence="1">
    <location>
        <begin position="116"/>
        <end position="140"/>
    </location>
</feature>
<gene>
    <name evidence="3" type="ORF">LX59_02160</name>
</gene>
<dbReference type="AlphaFoldDB" id="A0A562I1I8"/>
<name>A0A562I1I8_9GAMM</name>
<feature type="chain" id="PRO_5022221866" evidence="2">
    <location>
        <begin position="21"/>
        <end position="140"/>
    </location>
</feature>
<evidence type="ECO:0000256" key="1">
    <source>
        <dbReference type="SAM" id="MobiDB-lite"/>
    </source>
</evidence>
<proteinExistence type="predicted"/>
<dbReference type="RefSeq" id="WP_144571854.1">
    <property type="nucleotide sequence ID" value="NZ_VLKG01000007.1"/>
</dbReference>
<evidence type="ECO:0000313" key="4">
    <source>
        <dbReference type="Proteomes" id="UP000319627"/>
    </source>
</evidence>